<keyword evidence="3" id="KW-1185">Reference proteome</keyword>
<dbReference type="Proteomes" id="UP001281614">
    <property type="component" value="Unassembled WGS sequence"/>
</dbReference>
<organism evidence="2 3">
    <name type="scientific">Colletotrichum kahawae</name>
    <name type="common">Coffee berry disease fungus</name>
    <dbReference type="NCBI Taxonomy" id="34407"/>
    <lineage>
        <taxon>Eukaryota</taxon>
        <taxon>Fungi</taxon>
        <taxon>Dikarya</taxon>
        <taxon>Ascomycota</taxon>
        <taxon>Pezizomycotina</taxon>
        <taxon>Sordariomycetes</taxon>
        <taxon>Hypocreomycetidae</taxon>
        <taxon>Glomerellales</taxon>
        <taxon>Glomerellaceae</taxon>
        <taxon>Colletotrichum</taxon>
        <taxon>Colletotrichum gloeosporioides species complex</taxon>
    </lineage>
</organism>
<name>A0AAD9YF20_COLKA</name>
<protein>
    <submittedName>
        <fullName evidence="2">Uncharacterized protein</fullName>
    </submittedName>
</protein>
<keyword evidence="1" id="KW-0472">Membrane</keyword>
<feature type="transmembrane region" description="Helical" evidence="1">
    <location>
        <begin position="87"/>
        <end position="107"/>
    </location>
</feature>
<feature type="transmembrane region" description="Helical" evidence="1">
    <location>
        <begin position="195"/>
        <end position="215"/>
    </location>
</feature>
<reference evidence="2" key="1">
    <citation type="submission" date="2023-02" db="EMBL/GenBank/DDBJ databases">
        <title>Colletotrichum kahawae CIFC_Que2 genome sequencing and assembly.</title>
        <authorList>
            <person name="Baroncelli R."/>
        </authorList>
    </citation>
    <scope>NUCLEOTIDE SEQUENCE</scope>
    <source>
        <strain evidence="2">CIFC_Que2</strain>
    </source>
</reference>
<evidence type="ECO:0000313" key="3">
    <source>
        <dbReference type="Proteomes" id="UP001281614"/>
    </source>
</evidence>
<evidence type="ECO:0000313" key="2">
    <source>
        <dbReference type="EMBL" id="KAK2756367.1"/>
    </source>
</evidence>
<sequence>MTQNYTRHSYGERLFTPTSQTPGKPTHGVILASTAASHPVRSRYWTRSLVLLTVPPITAAYYCWIWQFLLNRNLDGAVKYGYPSEIWIYYSWFILGVFCLELSRYGLVGVEVTMLETNFFRPPHLVALLSHSESTWSGPGGWLRCFKRFLVRGDDEVRRLGLGTALKRLLRSALTPKGWLDGAQRLAVSLNTYRLWYLLSFLSFCLYVGLPLSGLTMELFDGYVQASNSVPMVVGRDSSNFHERYFIIAPDSIKNAWKKGAPTILPGLGVLYTPESLDRSKQESVRKVPNTLPLDDGVGEMFLVPQAKEVVSGSAWGMRARYNCSVVDDVAKFTILGNGSAMDCSEPQGEPCTEAYMSTDFEYTLSNVWAYFEVGVSMPFNNNTIGHPTFEDQDHSSFNSQDEAQEDVLEFAFCQARRPAQYGEPDNFVDETLPSVRGMPSPFKRASNQSWIVDEEFLQRTYLANLRTNLSEIMQGTNMIYAADPIGVRCRSRSMLGTAKLNAGSMTFEDFAVSDPIPWNETDSMAEEPVRRLGYYAQKTARNAAVDVIFMSTNARSGESRENTIRYDRFVSPDELKRSLLLAYGLESLELMYDGKYGFEGSWEEPSMESATEGKVLWGGELTPWISVVTLGLWALGSLVLSVVYGFRKRSSDSLSGFSFFRFGVYSADSLRDCARLRQSKEPDEVEELKRMSGTLEAMQRIPEGMKANPQVTVRWEP</sequence>
<keyword evidence="1" id="KW-0812">Transmembrane</keyword>
<gene>
    <name evidence="2" type="ORF">CKAH01_05888</name>
</gene>
<dbReference type="AlphaFoldDB" id="A0AAD9YF20"/>
<evidence type="ECO:0000256" key="1">
    <source>
        <dbReference type="SAM" id="Phobius"/>
    </source>
</evidence>
<comment type="caution">
    <text evidence="2">The sequence shown here is derived from an EMBL/GenBank/DDBJ whole genome shotgun (WGS) entry which is preliminary data.</text>
</comment>
<accession>A0AAD9YF20</accession>
<feature type="transmembrane region" description="Helical" evidence="1">
    <location>
        <begin position="49"/>
        <end position="67"/>
    </location>
</feature>
<proteinExistence type="predicted"/>
<dbReference type="EMBL" id="VYYT01000211">
    <property type="protein sequence ID" value="KAK2756367.1"/>
    <property type="molecule type" value="Genomic_DNA"/>
</dbReference>
<feature type="transmembrane region" description="Helical" evidence="1">
    <location>
        <begin position="625"/>
        <end position="647"/>
    </location>
</feature>
<keyword evidence="1" id="KW-1133">Transmembrane helix</keyword>